<evidence type="ECO:0000313" key="2">
    <source>
        <dbReference type="Proteomes" id="UP001143910"/>
    </source>
</evidence>
<protein>
    <submittedName>
        <fullName evidence="1">Uncharacterized protein</fullName>
    </submittedName>
</protein>
<name>A0ACC1NPU9_9HYPO</name>
<evidence type="ECO:0000313" key="1">
    <source>
        <dbReference type="EMBL" id="KAJ2981312.1"/>
    </source>
</evidence>
<sequence>MTASKSTSAVLHRDTRHIPPKAIGGKGSYIFLDDGTKFLDSTGGPAVACLGHGNEEVNSMIKEQMNRISFCHSGFFSTQIGEDLAQFLTDSTGRKLSKLLILSSGSEAVEAALKLARQYFLELPVPQPKRTRFIARLPSYHGTTLGALAVGGHVHRRQPFEPLLSQNISHVSPCYAYRGMKEGELEADYVVRLATELDDEFRRVGPETVCAFIAEPVVGAALGCVPAVPGYFPAMKAVCERHGALLILDEVMSGMGRCGTLHAWEQEDVIPDLQTIGKGLGGGYAPVSGLLIGDSVVQVLDGGTGQFRHGQTYQGHPISCAAALAVQKVIQKSSLLENVRNMGTYLEQNLRAKLGNHPYVGDIRGRGLFWGIEFVQDRVTKEPFDPKIRFSFRLQEKGLQPGYGISLYGGSGTVDGVNGDHVLLSPPYNVSKEEIDIIFAARQSTTFMEVAETPPKNIPFDQEGSYQLPRSTKQRSCASFLRFTSHQDLPERAMDEACQTLVRIRPNNTFLPTDPRYEEARGTFWTRQQSEMAPRCVFQPLNTDDVAIAMRTVTKLGCPFAIKSGGHASFAGASSTSGVLIDLVKLNYVSLEADQKSVKVGPGCRWIDVYPRLEPLGITVLGGRDANVGVGGFLLGGGISFFSNMYGWACDNILSYDVVLPHGTIITASATEHPDLFRALRGGGPNFGVVTSFKLRAIPYNGMWGGVTVHDLSATDLLLKKMIAYNHDSIYDPKLSVILNFGKGDGRWQWANEIHYCAPKADADFFKDWMNIPSTANTTTVSELSAHTLDLASRTPANYRCTFWTLSTKLDFEASKSFVKIFVEECEKVERQVAGFEPSICMQLITTSMIKHMSRNGGNVLGVSEHSDPLILYLISSRWSQASDDHKVYMAMNSVIQRAAEAARKLGMANDFLYMNYASQFQRVIPSYGEANGKFLRDVSHRYDPFQALSALQNYFPLYGQERHIGEASAARKSFL</sequence>
<keyword evidence="2" id="KW-1185">Reference proteome</keyword>
<accession>A0ACC1NPU9</accession>
<comment type="caution">
    <text evidence="1">The sequence shown here is derived from an EMBL/GenBank/DDBJ whole genome shotgun (WGS) entry which is preliminary data.</text>
</comment>
<reference evidence="1" key="1">
    <citation type="submission" date="2022-08" db="EMBL/GenBank/DDBJ databases">
        <title>Genome Sequence of Lecanicillium fungicola.</title>
        <authorList>
            <person name="Buettner E."/>
        </authorList>
    </citation>
    <scope>NUCLEOTIDE SEQUENCE</scope>
    <source>
        <strain evidence="1">Babe33</strain>
    </source>
</reference>
<organism evidence="1 2">
    <name type="scientific">Zarea fungicola</name>
    <dbReference type="NCBI Taxonomy" id="93591"/>
    <lineage>
        <taxon>Eukaryota</taxon>
        <taxon>Fungi</taxon>
        <taxon>Dikarya</taxon>
        <taxon>Ascomycota</taxon>
        <taxon>Pezizomycotina</taxon>
        <taxon>Sordariomycetes</taxon>
        <taxon>Hypocreomycetidae</taxon>
        <taxon>Hypocreales</taxon>
        <taxon>Cordycipitaceae</taxon>
        <taxon>Zarea</taxon>
    </lineage>
</organism>
<proteinExistence type="predicted"/>
<gene>
    <name evidence="1" type="ORF">NQ176_g2107</name>
</gene>
<dbReference type="Proteomes" id="UP001143910">
    <property type="component" value="Unassembled WGS sequence"/>
</dbReference>
<dbReference type="EMBL" id="JANJQO010000138">
    <property type="protein sequence ID" value="KAJ2981312.1"/>
    <property type="molecule type" value="Genomic_DNA"/>
</dbReference>